<dbReference type="InParanoid" id="F4WSD0"/>
<feature type="compositionally biased region" description="Basic and acidic residues" evidence="1">
    <location>
        <begin position="174"/>
        <end position="187"/>
    </location>
</feature>
<dbReference type="EMBL" id="GL888317">
    <property type="protein sequence ID" value="EGI62893.1"/>
    <property type="molecule type" value="Genomic_DNA"/>
</dbReference>
<accession>F4WSD0</accession>
<protein>
    <submittedName>
        <fullName evidence="2">Uncharacterized protein</fullName>
    </submittedName>
</protein>
<evidence type="ECO:0000313" key="3">
    <source>
        <dbReference type="Proteomes" id="UP000007755"/>
    </source>
</evidence>
<dbReference type="AlphaFoldDB" id="F4WSD0"/>
<sequence length="202" mass="23734">MAAHMLIGSIHSHPRGDWRRDVDKDEYRDKMMDGKIKEIETEKFICYGGRRYGQNNTVADMNNNFCFVLQYIVMHYAQAGALRRRCEIDGLKIISHHLKVCECFNHEKDDAEGYIADFKHRVGARENKEEQEEEKEEVIEEKKEEEKEGEMDNGSDISVKSGNISEIEEIQEALEGKEENMNERKEEREEEKEEETKKILCL</sequence>
<dbReference type="Proteomes" id="UP000007755">
    <property type="component" value="Unassembled WGS sequence"/>
</dbReference>
<reference evidence="2" key="1">
    <citation type="submission" date="2011-02" db="EMBL/GenBank/DDBJ databases">
        <title>The genome of the leaf-cutting ant Acromyrmex echinatior suggests key adaptations to social evolution and fungus farming.</title>
        <authorList>
            <person name="Nygaard S."/>
            <person name="Zhang G."/>
        </authorList>
    </citation>
    <scope>NUCLEOTIDE SEQUENCE</scope>
</reference>
<organism evidence="3">
    <name type="scientific">Acromyrmex echinatior</name>
    <name type="common">Panamanian leafcutter ant</name>
    <name type="synonym">Acromyrmex octospinosus echinatior</name>
    <dbReference type="NCBI Taxonomy" id="103372"/>
    <lineage>
        <taxon>Eukaryota</taxon>
        <taxon>Metazoa</taxon>
        <taxon>Ecdysozoa</taxon>
        <taxon>Arthropoda</taxon>
        <taxon>Hexapoda</taxon>
        <taxon>Insecta</taxon>
        <taxon>Pterygota</taxon>
        <taxon>Neoptera</taxon>
        <taxon>Endopterygota</taxon>
        <taxon>Hymenoptera</taxon>
        <taxon>Apocrita</taxon>
        <taxon>Aculeata</taxon>
        <taxon>Formicoidea</taxon>
        <taxon>Formicidae</taxon>
        <taxon>Myrmicinae</taxon>
        <taxon>Acromyrmex</taxon>
    </lineage>
</organism>
<feature type="compositionally biased region" description="Acidic residues" evidence="1">
    <location>
        <begin position="129"/>
        <end position="139"/>
    </location>
</feature>
<keyword evidence="3" id="KW-1185">Reference proteome</keyword>
<gene>
    <name evidence="2" type="ORF">G5I_08756</name>
</gene>
<name>F4WSD0_ACREC</name>
<feature type="compositionally biased region" description="Polar residues" evidence="1">
    <location>
        <begin position="155"/>
        <end position="164"/>
    </location>
</feature>
<evidence type="ECO:0000313" key="2">
    <source>
        <dbReference type="EMBL" id="EGI62893.1"/>
    </source>
</evidence>
<feature type="region of interest" description="Disordered" evidence="1">
    <location>
        <begin position="125"/>
        <end position="202"/>
    </location>
</feature>
<proteinExistence type="predicted"/>
<evidence type="ECO:0000256" key="1">
    <source>
        <dbReference type="SAM" id="MobiDB-lite"/>
    </source>
</evidence>